<sequence>MKYAEIKIKFLGFVNGSNPQLVIVDSINQEENGLRDQFLFKENPTEQYHIQIKANTSDQNQAIKDAFDIYLVGNGPYETDIDSEYVYLYLTVPTEQFYWITYDGLNIEKGIDNSYSPEFSLSLISEPNPRELLNAYNDNVVYIERGGTENINVKFNGQLPITIYPSPVNGEGYYLNLKEAAIPLINENNFLDEIVPNIEEDGYIYQDNSMFLNMSIELIATLEGRQFTEMLRYYFTKSVEQIANFKDSVFHIDNDKYYLLLPKGKIDDIHRVTYYYGYPFDITFFSNLEKTITLKNITTGHEIGGINILQHINRLFFSQGSEDFTINDILPIQTGINRIEMVMDEEKSLMLYVNKKEPVCAPYFKFYRNRGGWGYIRFEKEFTIKNKVKDGKEIKVDYEGIQNTLTRSLTAKESSIEMEFMTEFLEDWEMQNFKDFLKSPRVEMFVGNLFQKQEKDSWIGVKVGSSSLDNKSLKTKRNRERVKIEFQEYSLSL</sequence>
<dbReference type="EMBL" id="JAHWDF010000004">
    <property type="protein sequence ID" value="MBW2961279.1"/>
    <property type="molecule type" value="Genomic_DNA"/>
</dbReference>
<gene>
    <name evidence="1" type="ORF">KW502_05655</name>
</gene>
<dbReference type="Proteomes" id="UP000719267">
    <property type="component" value="Unassembled WGS sequence"/>
</dbReference>
<comment type="caution">
    <text evidence="1">The sequence shown here is derived from an EMBL/GenBank/DDBJ whole genome shotgun (WGS) entry which is preliminary data.</text>
</comment>
<dbReference type="RefSeq" id="WP_219039559.1">
    <property type="nucleotide sequence ID" value="NZ_JAHWDF010000004.1"/>
</dbReference>
<accession>A0ABS6W0J6</accession>
<evidence type="ECO:0000313" key="1">
    <source>
        <dbReference type="EMBL" id="MBW2961279.1"/>
    </source>
</evidence>
<keyword evidence="2" id="KW-1185">Reference proteome</keyword>
<name>A0ABS6W0J6_9FLAO</name>
<evidence type="ECO:0008006" key="3">
    <source>
        <dbReference type="Google" id="ProtNLM"/>
    </source>
</evidence>
<protein>
    <recommendedName>
        <fullName evidence="3">DUF4365 domain-containing protein</fullName>
    </recommendedName>
</protein>
<organism evidence="1 2">
    <name type="scientific">Mesonia aestuariivivens</name>
    <dbReference type="NCBI Taxonomy" id="2796128"/>
    <lineage>
        <taxon>Bacteria</taxon>
        <taxon>Pseudomonadati</taxon>
        <taxon>Bacteroidota</taxon>
        <taxon>Flavobacteriia</taxon>
        <taxon>Flavobacteriales</taxon>
        <taxon>Flavobacteriaceae</taxon>
        <taxon>Mesonia</taxon>
    </lineage>
</organism>
<evidence type="ECO:0000313" key="2">
    <source>
        <dbReference type="Proteomes" id="UP000719267"/>
    </source>
</evidence>
<proteinExistence type="predicted"/>
<reference evidence="1 2" key="1">
    <citation type="submission" date="2021-07" db="EMBL/GenBank/DDBJ databases">
        <title>Mesonia aestuariivivens sp. nov., isolated from a tidal flat.</title>
        <authorList>
            <person name="Kim Y.-O."/>
            <person name="Yoon J.-H."/>
        </authorList>
    </citation>
    <scope>NUCLEOTIDE SEQUENCE [LARGE SCALE GENOMIC DNA]</scope>
    <source>
        <strain evidence="1 2">JHPTF-M18</strain>
    </source>
</reference>